<sequence>MITTKIQLRFNDMDPMRRVNNASYSAYLELARLDFCNQYLKINQLEDIPFVLARVEMDLIRSVLPGDEIAVKIWVSRIGNTSWDFDYEVFQEKTNHIYVKAKTIQVYFDYHLGKKLTIPESFRRILEKEKDNIC</sequence>
<dbReference type="Pfam" id="PF13279">
    <property type="entry name" value="4HBT_2"/>
    <property type="match status" value="1"/>
</dbReference>
<dbReference type="InterPro" id="IPR029069">
    <property type="entry name" value="HotDog_dom_sf"/>
</dbReference>
<comment type="caution">
    <text evidence="1">The sequence shown here is derived from an EMBL/GenBank/DDBJ whole genome shotgun (WGS) entry which is preliminary data.</text>
</comment>
<protein>
    <submittedName>
        <fullName evidence="1">Acyl-CoA thioesterase</fullName>
    </submittedName>
</protein>
<dbReference type="EMBL" id="RQHV01000062">
    <property type="protein sequence ID" value="TGN06941.1"/>
    <property type="molecule type" value="Genomic_DNA"/>
</dbReference>
<proteinExistence type="predicted"/>
<dbReference type="PANTHER" id="PTHR31793:SF24">
    <property type="entry name" value="LONG-CHAIN ACYL-COA THIOESTERASE FADM"/>
    <property type="match status" value="1"/>
</dbReference>
<dbReference type="Gene3D" id="3.10.129.10">
    <property type="entry name" value="Hotdog Thioesterase"/>
    <property type="match status" value="1"/>
</dbReference>
<keyword evidence="2" id="KW-1185">Reference proteome</keyword>
<evidence type="ECO:0000313" key="1">
    <source>
        <dbReference type="EMBL" id="TGN06941.1"/>
    </source>
</evidence>
<dbReference type="SUPFAM" id="SSF54637">
    <property type="entry name" value="Thioesterase/thiol ester dehydrase-isomerase"/>
    <property type="match status" value="1"/>
</dbReference>
<dbReference type="Proteomes" id="UP000298264">
    <property type="component" value="Unassembled WGS sequence"/>
</dbReference>
<dbReference type="GO" id="GO:0047617">
    <property type="term" value="F:fatty acyl-CoA hydrolase activity"/>
    <property type="evidence" value="ECO:0007669"/>
    <property type="project" value="TreeGrafter"/>
</dbReference>
<dbReference type="InterPro" id="IPR050563">
    <property type="entry name" value="4-hydroxybenzoyl-CoA_TE"/>
</dbReference>
<dbReference type="PANTHER" id="PTHR31793">
    <property type="entry name" value="4-HYDROXYBENZOYL-COA THIOESTERASE FAMILY MEMBER"/>
    <property type="match status" value="1"/>
</dbReference>
<organism evidence="1 2">
    <name type="scientific">Leptospira ilyithenensis</name>
    <dbReference type="NCBI Taxonomy" id="2484901"/>
    <lineage>
        <taxon>Bacteria</taxon>
        <taxon>Pseudomonadati</taxon>
        <taxon>Spirochaetota</taxon>
        <taxon>Spirochaetia</taxon>
        <taxon>Leptospirales</taxon>
        <taxon>Leptospiraceae</taxon>
        <taxon>Leptospira</taxon>
    </lineage>
</organism>
<dbReference type="RefSeq" id="WP_135765666.1">
    <property type="nucleotide sequence ID" value="NZ_RQHV01000062.1"/>
</dbReference>
<dbReference type="CDD" id="cd00586">
    <property type="entry name" value="4HBT"/>
    <property type="match status" value="1"/>
</dbReference>
<gene>
    <name evidence="1" type="ORF">EHS11_17580</name>
</gene>
<accession>A0A4R9LNY0</accession>
<dbReference type="AlphaFoldDB" id="A0A4R9LNY0"/>
<name>A0A4R9LNY0_9LEPT</name>
<dbReference type="OrthoDB" id="9801517at2"/>
<evidence type="ECO:0000313" key="2">
    <source>
        <dbReference type="Proteomes" id="UP000298264"/>
    </source>
</evidence>
<reference evidence="1" key="1">
    <citation type="journal article" date="2019" name="PLoS Negl. Trop. Dis.">
        <title>Revisiting the worldwide diversity of Leptospira species in the environment.</title>
        <authorList>
            <person name="Vincent A.T."/>
            <person name="Schiettekatte O."/>
            <person name="Bourhy P."/>
            <person name="Veyrier F.J."/>
            <person name="Picardeau M."/>
        </authorList>
    </citation>
    <scope>NUCLEOTIDE SEQUENCE [LARGE SCALE GENOMIC DNA]</scope>
    <source>
        <strain evidence="1">201400974</strain>
    </source>
</reference>